<dbReference type="Pfam" id="PF02397">
    <property type="entry name" value="Bac_transf"/>
    <property type="match status" value="1"/>
</dbReference>
<dbReference type="AlphaFoldDB" id="A0A1H3H1G4"/>
<comment type="similarity">
    <text evidence="1">Belongs to the bacterial sugar transferase family.</text>
</comment>
<accession>A0A1H3H1G4</accession>
<evidence type="ECO:0000256" key="2">
    <source>
        <dbReference type="ARBA" id="ARBA00023169"/>
    </source>
</evidence>
<dbReference type="PANTHER" id="PTHR30576">
    <property type="entry name" value="COLANIC BIOSYNTHESIS UDP-GLUCOSE LIPID CARRIER TRANSFERASE"/>
    <property type="match status" value="1"/>
</dbReference>
<reference evidence="4 5" key="1">
    <citation type="submission" date="2016-10" db="EMBL/GenBank/DDBJ databases">
        <authorList>
            <person name="de Groot N.N."/>
        </authorList>
    </citation>
    <scope>NUCLEOTIDE SEQUENCE [LARGE SCALE GENOMIC DNA]</scope>
    <source>
        <strain evidence="4 5">DSM 24677</strain>
    </source>
</reference>
<keyword evidence="5" id="KW-1185">Reference proteome</keyword>
<dbReference type="EMBL" id="FNPR01000001">
    <property type="protein sequence ID" value="SDY08604.1"/>
    <property type="molecule type" value="Genomic_DNA"/>
</dbReference>
<gene>
    <name evidence="4" type="ORF">SAMN05444486_101123</name>
</gene>
<dbReference type="GeneID" id="78122933"/>
<dbReference type="InterPro" id="IPR003362">
    <property type="entry name" value="Bact_transf"/>
</dbReference>
<feature type="domain" description="Bacterial sugar transferase" evidence="3">
    <location>
        <begin position="5"/>
        <end position="198"/>
    </location>
</feature>
<dbReference type="STRING" id="576131.SAMN05444486_101123"/>
<evidence type="ECO:0000256" key="1">
    <source>
        <dbReference type="ARBA" id="ARBA00006464"/>
    </source>
</evidence>
<dbReference type="OrthoDB" id="9808602at2"/>
<keyword evidence="2" id="KW-0270">Exopolysaccharide synthesis</keyword>
<sequence>MSISKRLMDVMLSSLLIVVLSPVALVIAGVIKLSDGGDVFYVAERMRAVNVPFQFWKFRTMRLAEAEAVLSGGHTAGRVTRVGRFLRRTRLDELPQLINILRGDISFVGPRPPLRRYVEMCPDVYSEVLRTRPGVTGLATLAYHRREEALLAPCQTAEEAETIYVRSCIPVKARLDLIYAREQSFCYDVQLMVATVFKRVRLRARRGRFSSR</sequence>
<dbReference type="GO" id="GO:0000271">
    <property type="term" value="P:polysaccharide biosynthetic process"/>
    <property type="evidence" value="ECO:0007669"/>
    <property type="project" value="UniProtKB-KW"/>
</dbReference>
<dbReference type="Proteomes" id="UP000199026">
    <property type="component" value="Unassembled WGS sequence"/>
</dbReference>
<evidence type="ECO:0000313" key="4">
    <source>
        <dbReference type="EMBL" id="SDY08604.1"/>
    </source>
</evidence>
<keyword evidence="4" id="KW-0808">Transferase</keyword>
<protein>
    <submittedName>
        <fullName evidence="4">Sugar transferase involved in LPS biosynthesis (Colanic, teichoic acid)</fullName>
    </submittedName>
</protein>
<dbReference type="PANTHER" id="PTHR30576:SF0">
    <property type="entry name" value="UNDECAPRENYL-PHOSPHATE N-ACETYLGALACTOSAMINYL 1-PHOSPHATE TRANSFERASE-RELATED"/>
    <property type="match status" value="1"/>
</dbReference>
<dbReference type="GO" id="GO:0016780">
    <property type="term" value="F:phosphotransferase activity, for other substituted phosphate groups"/>
    <property type="evidence" value="ECO:0007669"/>
    <property type="project" value="TreeGrafter"/>
</dbReference>
<dbReference type="RefSeq" id="WP_089888823.1">
    <property type="nucleotide sequence ID" value="NZ_CALJFH010000041.1"/>
</dbReference>
<organism evidence="4 5">
    <name type="scientific">Lentibacter algarum</name>
    <dbReference type="NCBI Taxonomy" id="576131"/>
    <lineage>
        <taxon>Bacteria</taxon>
        <taxon>Pseudomonadati</taxon>
        <taxon>Pseudomonadota</taxon>
        <taxon>Alphaproteobacteria</taxon>
        <taxon>Rhodobacterales</taxon>
        <taxon>Roseobacteraceae</taxon>
        <taxon>Lentibacter</taxon>
    </lineage>
</organism>
<name>A0A1H3H1G4_9RHOB</name>
<proteinExistence type="inferred from homology"/>
<evidence type="ECO:0000259" key="3">
    <source>
        <dbReference type="Pfam" id="PF02397"/>
    </source>
</evidence>
<evidence type="ECO:0000313" key="5">
    <source>
        <dbReference type="Proteomes" id="UP000199026"/>
    </source>
</evidence>